<evidence type="ECO:0000313" key="3">
    <source>
        <dbReference type="EMBL" id="EPY54233.1"/>
    </source>
</evidence>
<protein>
    <submittedName>
        <fullName evidence="3">Cyclin CycC</fullName>
    </submittedName>
</protein>
<dbReference type="RefSeq" id="XP_013021842.1">
    <property type="nucleotide sequence ID" value="XM_013166388.1"/>
</dbReference>
<dbReference type="Gene3D" id="1.10.472.10">
    <property type="entry name" value="Cyclin-like"/>
    <property type="match status" value="2"/>
</dbReference>
<dbReference type="STRING" id="653667.S9W2H4"/>
<accession>S9W2H4</accession>
<dbReference type="Pfam" id="PF00134">
    <property type="entry name" value="Cyclin_N"/>
    <property type="match status" value="1"/>
</dbReference>
<evidence type="ECO:0000313" key="4">
    <source>
        <dbReference type="Proteomes" id="UP000015464"/>
    </source>
</evidence>
<dbReference type="PANTHER" id="PTHR10026">
    <property type="entry name" value="CYCLIN"/>
    <property type="match status" value="1"/>
</dbReference>
<dbReference type="InterPro" id="IPR013763">
    <property type="entry name" value="Cyclin-like_dom"/>
</dbReference>
<dbReference type="CDD" id="cd20513">
    <property type="entry name" value="CYCLIN_CCNC_rpt1"/>
    <property type="match status" value="1"/>
</dbReference>
<dbReference type="GO" id="GO:0016592">
    <property type="term" value="C:mediator complex"/>
    <property type="evidence" value="ECO:0007669"/>
    <property type="project" value="EnsemblFungi"/>
</dbReference>
<name>S9W2H4_SCHCR</name>
<comment type="similarity">
    <text evidence="1">Belongs to the cyclin family.</text>
</comment>
<keyword evidence="1" id="KW-0195">Cyclin</keyword>
<dbReference type="OrthoDB" id="10266018at2759"/>
<gene>
    <name evidence="3" type="ORF">SPOG_04126</name>
</gene>
<dbReference type="AlphaFoldDB" id="S9W2H4"/>
<sequence length="228" mass="25977">MSGNYWSSSQLLQFYLPGKLKVSDKKAFSEESIAHWNFIQEIGDKIGLNQRVLATASVLLKRYFFKKEQKVDYSLEQLVSACVYLACKVEESPVHIRTICNEANGLWNLALPIDRSLIAELEFDIISVLEAYLIVYHPYPTLEQTFKDGLITKTQLQLAWNIVNDSYASNLCLMVHPHQIAYAALILSCCDDENTMIQLMDILKASDSFKIILGIQASLSFYYRDEGD</sequence>
<proteinExistence type="inferred from homology"/>
<keyword evidence="4" id="KW-1185">Reference proteome</keyword>
<reference evidence="3 4" key="1">
    <citation type="journal article" date="2011" name="Science">
        <title>Comparative functional genomics of the fission yeasts.</title>
        <authorList>
            <person name="Rhind N."/>
            <person name="Chen Z."/>
            <person name="Yassour M."/>
            <person name="Thompson D.A."/>
            <person name="Haas B.J."/>
            <person name="Habib N."/>
            <person name="Wapinski I."/>
            <person name="Roy S."/>
            <person name="Lin M.F."/>
            <person name="Heiman D.I."/>
            <person name="Young S.K."/>
            <person name="Furuya K."/>
            <person name="Guo Y."/>
            <person name="Pidoux A."/>
            <person name="Chen H.M."/>
            <person name="Robbertse B."/>
            <person name="Goldberg J.M."/>
            <person name="Aoki K."/>
            <person name="Bayne E.H."/>
            <person name="Berlin A.M."/>
            <person name="Desjardins C.A."/>
            <person name="Dobbs E."/>
            <person name="Dukaj L."/>
            <person name="Fan L."/>
            <person name="FitzGerald M.G."/>
            <person name="French C."/>
            <person name="Gujja S."/>
            <person name="Hansen K."/>
            <person name="Keifenheim D."/>
            <person name="Levin J.Z."/>
            <person name="Mosher R.A."/>
            <person name="Mueller C.A."/>
            <person name="Pfiffner J."/>
            <person name="Priest M."/>
            <person name="Russ C."/>
            <person name="Smialowska A."/>
            <person name="Swoboda P."/>
            <person name="Sykes S.M."/>
            <person name="Vaughn M."/>
            <person name="Vengrova S."/>
            <person name="Yoder R."/>
            <person name="Zeng Q."/>
            <person name="Allshire R."/>
            <person name="Baulcombe D."/>
            <person name="Birren B.W."/>
            <person name="Brown W."/>
            <person name="Ekwall K."/>
            <person name="Kellis M."/>
            <person name="Leatherwood J."/>
            <person name="Levin H."/>
            <person name="Margalit H."/>
            <person name="Martienssen R."/>
            <person name="Nieduszynski C.A."/>
            <person name="Spatafora J.W."/>
            <person name="Friedman N."/>
            <person name="Dalgaard J.Z."/>
            <person name="Baumann P."/>
            <person name="Niki H."/>
            <person name="Regev A."/>
            <person name="Nusbaum C."/>
        </authorList>
    </citation>
    <scope>NUCLEOTIDE SEQUENCE [LARGE SCALE GENOMIC DNA]</scope>
    <source>
        <strain evidence="4">OY26 / ATCC MYA-4695 / CBS 11777 / NBRC 106824 / NRRL Y48691</strain>
    </source>
</reference>
<dbReference type="InterPro" id="IPR006671">
    <property type="entry name" value="Cyclin_N"/>
</dbReference>
<dbReference type="Proteomes" id="UP000015464">
    <property type="component" value="Unassembled WGS sequence"/>
</dbReference>
<dbReference type="OMA" id="TAVAYMR"/>
<dbReference type="eggNOG" id="KOG0794">
    <property type="taxonomic scope" value="Eukaryota"/>
</dbReference>
<organism evidence="3 4">
    <name type="scientific">Schizosaccharomyces cryophilus (strain OY26 / ATCC MYA-4695 / CBS 11777 / NBRC 106824 / NRRL Y48691)</name>
    <name type="common">Fission yeast</name>
    <dbReference type="NCBI Taxonomy" id="653667"/>
    <lineage>
        <taxon>Eukaryota</taxon>
        <taxon>Fungi</taxon>
        <taxon>Dikarya</taxon>
        <taxon>Ascomycota</taxon>
        <taxon>Taphrinomycotina</taxon>
        <taxon>Schizosaccharomycetes</taxon>
        <taxon>Schizosaccharomycetales</taxon>
        <taxon>Schizosaccharomycetaceae</taxon>
        <taxon>Schizosaccharomyces</taxon>
    </lineage>
</organism>
<dbReference type="EMBL" id="KE546988">
    <property type="protein sequence ID" value="EPY54233.1"/>
    <property type="molecule type" value="Genomic_DNA"/>
</dbReference>
<dbReference type="SUPFAM" id="SSF47954">
    <property type="entry name" value="Cyclin-like"/>
    <property type="match status" value="2"/>
</dbReference>
<dbReference type="InterPro" id="IPR036915">
    <property type="entry name" value="Cyclin-like_sf"/>
</dbReference>
<dbReference type="GO" id="GO:0006357">
    <property type="term" value="P:regulation of transcription by RNA polymerase II"/>
    <property type="evidence" value="ECO:0007669"/>
    <property type="project" value="InterPro"/>
</dbReference>
<dbReference type="PIRSF" id="PIRSF028758">
    <property type="entry name" value="Cyclin, C/H/G types"/>
    <property type="match status" value="1"/>
</dbReference>
<feature type="domain" description="Cyclin-like" evidence="2">
    <location>
        <begin position="37"/>
        <end position="127"/>
    </location>
</feature>
<dbReference type="GeneID" id="25038440"/>
<dbReference type="GO" id="GO:0016538">
    <property type="term" value="F:cyclin-dependent protein serine/threonine kinase regulator activity"/>
    <property type="evidence" value="ECO:0007669"/>
    <property type="project" value="InterPro"/>
</dbReference>
<dbReference type="HOGENOM" id="CLU_1215393_0_0_1"/>
<evidence type="ECO:0000256" key="1">
    <source>
        <dbReference type="RuleBase" id="RU000383"/>
    </source>
</evidence>
<dbReference type="SMART" id="SM00385">
    <property type="entry name" value="CYCLIN"/>
    <property type="match status" value="1"/>
</dbReference>
<dbReference type="InterPro" id="IPR043198">
    <property type="entry name" value="Cyclin/Ssn8"/>
</dbReference>
<evidence type="ECO:0000259" key="2">
    <source>
        <dbReference type="SMART" id="SM00385"/>
    </source>
</evidence>